<feature type="chain" id="PRO_5002158626" evidence="13">
    <location>
        <begin position="19"/>
        <end position="385"/>
    </location>
</feature>
<organism evidence="16 17">
    <name type="scientific">Serendipita vermifera MAFF 305830</name>
    <dbReference type="NCBI Taxonomy" id="933852"/>
    <lineage>
        <taxon>Eukaryota</taxon>
        <taxon>Fungi</taxon>
        <taxon>Dikarya</taxon>
        <taxon>Basidiomycota</taxon>
        <taxon>Agaricomycotina</taxon>
        <taxon>Agaricomycetes</taxon>
        <taxon>Sebacinales</taxon>
        <taxon>Serendipitaceae</taxon>
        <taxon>Serendipita</taxon>
    </lineage>
</organism>
<dbReference type="InterPro" id="IPR002509">
    <property type="entry name" value="NODB_dom"/>
</dbReference>
<reference evidence="17" key="2">
    <citation type="submission" date="2015-01" db="EMBL/GenBank/DDBJ databases">
        <title>Evolutionary Origins and Diversification of the Mycorrhizal Mutualists.</title>
        <authorList>
            <consortium name="DOE Joint Genome Institute"/>
            <consortium name="Mycorrhizal Genomics Consortium"/>
            <person name="Kohler A."/>
            <person name="Kuo A."/>
            <person name="Nagy L.G."/>
            <person name="Floudas D."/>
            <person name="Copeland A."/>
            <person name="Barry K.W."/>
            <person name="Cichocki N."/>
            <person name="Veneault-Fourrey C."/>
            <person name="LaButti K."/>
            <person name="Lindquist E.A."/>
            <person name="Lipzen A."/>
            <person name="Lundell T."/>
            <person name="Morin E."/>
            <person name="Murat C."/>
            <person name="Riley R."/>
            <person name="Ohm R."/>
            <person name="Sun H."/>
            <person name="Tunlid A."/>
            <person name="Henrissat B."/>
            <person name="Grigoriev I.V."/>
            <person name="Hibbett D.S."/>
            <person name="Martin F."/>
        </authorList>
    </citation>
    <scope>NUCLEOTIDE SEQUENCE [LARGE SCALE GENOMIC DNA]</scope>
    <source>
        <strain evidence="17">MAFF 305830</strain>
    </source>
</reference>
<evidence type="ECO:0000256" key="13">
    <source>
        <dbReference type="SAM" id="SignalP"/>
    </source>
</evidence>
<dbReference type="Proteomes" id="UP000054097">
    <property type="component" value="Unassembled WGS sequence"/>
</dbReference>
<dbReference type="SUPFAM" id="SSF88713">
    <property type="entry name" value="Glycoside hydrolase/deacetylase"/>
    <property type="match status" value="1"/>
</dbReference>
<dbReference type="CDD" id="cd00118">
    <property type="entry name" value="LysM"/>
    <property type="match status" value="1"/>
</dbReference>
<feature type="compositionally biased region" description="Low complexity" evidence="12">
    <location>
        <begin position="261"/>
        <end position="283"/>
    </location>
</feature>
<keyword evidence="3" id="KW-1003">Cell membrane</keyword>
<dbReference type="PANTHER" id="PTHR46471:SF2">
    <property type="entry name" value="CHITIN DEACETYLASE-RELATED"/>
    <property type="match status" value="1"/>
</dbReference>
<comment type="cofactor">
    <cofactor evidence="1">
        <name>Co(2+)</name>
        <dbReference type="ChEBI" id="CHEBI:48828"/>
    </cofactor>
</comment>
<dbReference type="STRING" id="933852.A0A0C2X035"/>
<dbReference type="PANTHER" id="PTHR46471">
    <property type="entry name" value="CHITIN DEACETYLASE"/>
    <property type="match status" value="1"/>
</dbReference>
<feature type="domain" description="LysM" evidence="15">
    <location>
        <begin position="339"/>
        <end position="383"/>
    </location>
</feature>
<evidence type="ECO:0000256" key="12">
    <source>
        <dbReference type="SAM" id="MobiDB-lite"/>
    </source>
</evidence>
<accession>A0A0C2X035</accession>
<evidence type="ECO:0000256" key="8">
    <source>
        <dbReference type="ARBA" id="ARBA00023136"/>
    </source>
</evidence>
<dbReference type="AlphaFoldDB" id="A0A0C2X035"/>
<keyword evidence="9" id="KW-0119">Carbohydrate metabolism</keyword>
<keyword evidence="5" id="KW-0479">Metal-binding</keyword>
<proteinExistence type="predicted"/>
<keyword evidence="7" id="KW-0378">Hydrolase</keyword>
<keyword evidence="4" id="KW-0336">GPI-anchor</keyword>
<feature type="signal peptide" evidence="13">
    <location>
        <begin position="1"/>
        <end position="18"/>
    </location>
</feature>
<dbReference type="InterPro" id="IPR011330">
    <property type="entry name" value="Glyco_hydro/deAcase_b/a-brl"/>
</dbReference>
<keyword evidence="4" id="KW-0325">Glycoprotein</keyword>
<dbReference type="OrthoDB" id="5985073at2759"/>
<dbReference type="GO" id="GO:0098552">
    <property type="term" value="C:side of membrane"/>
    <property type="evidence" value="ECO:0007669"/>
    <property type="project" value="UniProtKB-KW"/>
</dbReference>
<evidence type="ECO:0000313" key="16">
    <source>
        <dbReference type="EMBL" id="KIM31643.1"/>
    </source>
</evidence>
<dbReference type="InterPro" id="IPR036779">
    <property type="entry name" value="LysM_dom_sf"/>
</dbReference>
<feature type="domain" description="LysM" evidence="15">
    <location>
        <begin position="286"/>
        <end position="330"/>
    </location>
</feature>
<evidence type="ECO:0000256" key="10">
    <source>
        <dbReference type="ARBA" id="ARBA00023288"/>
    </source>
</evidence>
<dbReference type="PROSITE" id="PS51677">
    <property type="entry name" value="NODB"/>
    <property type="match status" value="1"/>
</dbReference>
<dbReference type="InterPro" id="IPR018392">
    <property type="entry name" value="LysM"/>
</dbReference>
<dbReference type="GO" id="GO:0016810">
    <property type="term" value="F:hydrolase activity, acting on carbon-nitrogen (but not peptide) bonds"/>
    <property type="evidence" value="ECO:0007669"/>
    <property type="project" value="InterPro"/>
</dbReference>
<dbReference type="GO" id="GO:0071555">
    <property type="term" value="P:cell wall organization"/>
    <property type="evidence" value="ECO:0007669"/>
    <property type="project" value="UniProtKB-KW"/>
</dbReference>
<dbReference type="GO" id="GO:0005975">
    <property type="term" value="P:carbohydrate metabolic process"/>
    <property type="evidence" value="ECO:0007669"/>
    <property type="project" value="InterPro"/>
</dbReference>
<keyword evidence="17" id="KW-1185">Reference proteome</keyword>
<dbReference type="SMART" id="SM00257">
    <property type="entry name" value="LysM"/>
    <property type="match status" value="2"/>
</dbReference>
<gene>
    <name evidence="16" type="ORF">M408DRAFT_236138</name>
</gene>
<dbReference type="HOGENOM" id="CLU_024004_0_0_1"/>
<comment type="subcellular location">
    <subcellularLocation>
        <location evidence="2">Cell membrane</location>
        <topology evidence="2">Lipid-anchor</topology>
        <topology evidence="2">GPI-anchor</topology>
    </subcellularLocation>
</comment>
<dbReference type="Gene3D" id="3.10.350.10">
    <property type="entry name" value="LysM domain"/>
    <property type="match status" value="2"/>
</dbReference>
<feature type="domain" description="NodB homology" evidence="14">
    <location>
        <begin position="37"/>
        <end position="232"/>
    </location>
</feature>
<keyword evidence="8" id="KW-0472">Membrane</keyword>
<evidence type="ECO:0000256" key="3">
    <source>
        <dbReference type="ARBA" id="ARBA00022475"/>
    </source>
</evidence>
<dbReference type="GO" id="GO:0046872">
    <property type="term" value="F:metal ion binding"/>
    <property type="evidence" value="ECO:0007669"/>
    <property type="project" value="UniProtKB-KW"/>
</dbReference>
<name>A0A0C2X035_SERVB</name>
<evidence type="ECO:0000256" key="5">
    <source>
        <dbReference type="ARBA" id="ARBA00022723"/>
    </source>
</evidence>
<evidence type="ECO:0000256" key="4">
    <source>
        <dbReference type="ARBA" id="ARBA00022622"/>
    </source>
</evidence>
<dbReference type="Pfam" id="PF01522">
    <property type="entry name" value="Polysacc_deac_1"/>
    <property type="match status" value="1"/>
</dbReference>
<evidence type="ECO:0000313" key="17">
    <source>
        <dbReference type="Proteomes" id="UP000054097"/>
    </source>
</evidence>
<keyword evidence="10" id="KW-0449">Lipoprotein</keyword>
<evidence type="ECO:0000256" key="1">
    <source>
        <dbReference type="ARBA" id="ARBA00001941"/>
    </source>
</evidence>
<evidence type="ECO:0000256" key="2">
    <source>
        <dbReference type="ARBA" id="ARBA00004609"/>
    </source>
</evidence>
<dbReference type="EMBL" id="KN824281">
    <property type="protein sequence ID" value="KIM31643.1"/>
    <property type="molecule type" value="Genomic_DNA"/>
</dbReference>
<feature type="region of interest" description="Disordered" evidence="12">
    <location>
        <begin position="259"/>
        <end position="283"/>
    </location>
</feature>
<dbReference type="PROSITE" id="PS51782">
    <property type="entry name" value="LYSM"/>
    <property type="match status" value="2"/>
</dbReference>
<evidence type="ECO:0000259" key="14">
    <source>
        <dbReference type="PROSITE" id="PS51677"/>
    </source>
</evidence>
<evidence type="ECO:0000259" key="15">
    <source>
        <dbReference type="PROSITE" id="PS51782"/>
    </source>
</evidence>
<evidence type="ECO:0000256" key="7">
    <source>
        <dbReference type="ARBA" id="ARBA00022801"/>
    </source>
</evidence>
<evidence type="ECO:0000256" key="9">
    <source>
        <dbReference type="ARBA" id="ARBA00023277"/>
    </source>
</evidence>
<dbReference type="GO" id="GO:0005886">
    <property type="term" value="C:plasma membrane"/>
    <property type="evidence" value="ECO:0007669"/>
    <property type="project" value="UniProtKB-SubCell"/>
</dbReference>
<dbReference type="Pfam" id="PF01476">
    <property type="entry name" value="LysM"/>
    <property type="match status" value="2"/>
</dbReference>
<keyword evidence="11" id="KW-0961">Cell wall biogenesis/degradation</keyword>
<dbReference type="SUPFAM" id="SSF54106">
    <property type="entry name" value="LysM domain"/>
    <property type="match status" value="2"/>
</dbReference>
<sequence length="385" mass="41213">MVLQTILTTLLAAAVASAAPLQSARRDLSTVVSQCHHSFAYTWDDGPYIYHGEVSTQFNNVGGHTTFFLNGDNWSCIYDEANVQAIRATYEAGHQLASHTWSHADLTTLSHAQIDVEIQRLDEAFIKILGVRPRFIRPPYGSINDATATYIQQTHGKTIVLWSDDSGDSVGGSVQDSYNFYQAFANAGPSSQPRLTLSHETEPSGIGALRMGTVPLLANAGITLTTVAQCLDSDAYDYFGGYGTRDSSWYCGGSWTPSPTPTQTSSVSQTSSTSSTSSTPAPSCVTTYYSVSGDTCQSIGSKYGLTETALWNANTFITCNDIWAGTPVCIPPPGTACAQSYTTPSGTTCAAVASQFGVTAAQIALWNYWVNCDDIWSGTGLCVRH</sequence>
<evidence type="ECO:0000256" key="11">
    <source>
        <dbReference type="ARBA" id="ARBA00023316"/>
    </source>
</evidence>
<evidence type="ECO:0000256" key="6">
    <source>
        <dbReference type="ARBA" id="ARBA00022729"/>
    </source>
</evidence>
<dbReference type="Gene3D" id="3.20.20.370">
    <property type="entry name" value="Glycoside hydrolase/deacetylase"/>
    <property type="match status" value="1"/>
</dbReference>
<reference evidence="16 17" key="1">
    <citation type="submission" date="2014-04" db="EMBL/GenBank/DDBJ databases">
        <authorList>
            <consortium name="DOE Joint Genome Institute"/>
            <person name="Kuo A."/>
            <person name="Zuccaro A."/>
            <person name="Kohler A."/>
            <person name="Nagy L.G."/>
            <person name="Floudas D."/>
            <person name="Copeland A."/>
            <person name="Barry K.W."/>
            <person name="Cichocki N."/>
            <person name="Veneault-Fourrey C."/>
            <person name="LaButti K."/>
            <person name="Lindquist E.A."/>
            <person name="Lipzen A."/>
            <person name="Lundell T."/>
            <person name="Morin E."/>
            <person name="Murat C."/>
            <person name="Sun H."/>
            <person name="Tunlid A."/>
            <person name="Henrissat B."/>
            <person name="Grigoriev I.V."/>
            <person name="Hibbett D.S."/>
            <person name="Martin F."/>
            <person name="Nordberg H.P."/>
            <person name="Cantor M.N."/>
            <person name="Hua S.X."/>
        </authorList>
    </citation>
    <scope>NUCLEOTIDE SEQUENCE [LARGE SCALE GENOMIC DNA]</scope>
    <source>
        <strain evidence="16 17">MAFF 305830</strain>
    </source>
</reference>
<keyword evidence="6 13" id="KW-0732">Signal</keyword>
<protein>
    <submittedName>
        <fullName evidence="16">Carbohydrate-binding module family 50 protein</fullName>
    </submittedName>
</protein>